<protein>
    <recommendedName>
        <fullName evidence="4">Copper transport protein</fullName>
    </recommendedName>
</protein>
<evidence type="ECO:0000256" key="5">
    <source>
        <dbReference type="SAM" id="MobiDB-lite"/>
    </source>
</evidence>
<organism evidence="6 7">
    <name type="scientific">Dimorphilus gyrociliatus</name>
    <dbReference type="NCBI Taxonomy" id="2664684"/>
    <lineage>
        <taxon>Eukaryota</taxon>
        <taxon>Metazoa</taxon>
        <taxon>Spiralia</taxon>
        <taxon>Lophotrochozoa</taxon>
        <taxon>Annelida</taxon>
        <taxon>Polychaeta</taxon>
        <taxon>Polychaeta incertae sedis</taxon>
        <taxon>Dinophilidae</taxon>
        <taxon>Dimorphilus</taxon>
    </lineage>
</organism>
<comment type="subcellular location">
    <subcellularLocation>
        <location evidence="4">Membrane</location>
        <topology evidence="4">Multi-pass membrane protein</topology>
    </subcellularLocation>
</comment>
<evidence type="ECO:0000313" key="6">
    <source>
        <dbReference type="EMBL" id="CAD5121821.1"/>
    </source>
</evidence>
<reference evidence="6 7" key="1">
    <citation type="submission" date="2020-08" db="EMBL/GenBank/DDBJ databases">
        <authorList>
            <person name="Hejnol A."/>
        </authorList>
    </citation>
    <scope>NUCLEOTIDE SEQUENCE [LARGE SCALE GENOMIC DNA]</scope>
</reference>
<evidence type="ECO:0000256" key="4">
    <source>
        <dbReference type="RuleBase" id="RU367022"/>
    </source>
</evidence>
<dbReference type="EMBL" id="CAJFCJ010000015">
    <property type="protein sequence ID" value="CAD5121821.1"/>
    <property type="molecule type" value="Genomic_DNA"/>
</dbReference>
<keyword evidence="1 4" id="KW-0812">Transmembrane</keyword>
<feature type="compositionally biased region" description="Basic and acidic residues" evidence="5">
    <location>
        <begin position="40"/>
        <end position="55"/>
    </location>
</feature>
<dbReference type="OrthoDB" id="73901at2759"/>
<dbReference type="AlphaFoldDB" id="A0A7I8VZZ2"/>
<proteinExistence type="inferred from homology"/>
<name>A0A7I8VZZ2_9ANNE</name>
<dbReference type="Proteomes" id="UP000549394">
    <property type="component" value="Unassembled WGS sequence"/>
</dbReference>
<comment type="similarity">
    <text evidence="4">Belongs to the copper transporter (Ctr) (TC 1.A.56) family. SLC31A subfamily.</text>
</comment>
<feature type="compositionally biased region" description="Polar residues" evidence="5">
    <location>
        <begin position="61"/>
        <end position="74"/>
    </location>
</feature>
<dbReference type="GO" id="GO:0005375">
    <property type="term" value="F:copper ion transmembrane transporter activity"/>
    <property type="evidence" value="ECO:0007669"/>
    <property type="project" value="UniProtKB-UniRule"/>
</dbReference>
<feature type="region of interest" description="Disordered" evidence="5">
    <location>
        <begin position="38"/>
        <end position="74"/>
    </location>
</feature>
<keyword evidence="4" id="KW-0813">Transport</keyword>
<gene>
    <name evidence="6" type="ORF">DGYR_LOCUS9724</name>
</gene>
<evidence type="ECO:0000256" key="2">
    <source>
        <dbReference type="ARBA" id="ARBA00022989"/>
    </source>
</evidence>
<keyword evidence="4" id="KW-0187">Copper transport</keyword>
<keyword evidence="3 4" id="KW-0472">Membrane</keyword>
<evidence type="ECO:0000256" key="1">
    <source>
        <dbReference type="ARBA" id="ARBA00022692"/>
    </source>
</evidence>
<evidence type="ECO:0000256" key="3">
    <source>
        <dbReference type="ARBA" id="ARBA00023136"/>
    </source>
</evidence>
<comment type="caution">
    <text evidence="6">The sequence shown here is derived from an EMBL/GenBank/DDBJ whole genome shotgun (WGS) entry which is preliminary data.</text>
</comment>
<keyword evidence="4" id="KW-0186">Copper</keyword>
<sequence>MTYNTWIFFCVLIGTSVGYFIFGSTVENRLIRSQFALQKASEESQKKNDETDRMMPEINDPQGNETTNYESTVHTIEAQVHQNVENID</sequence>
<dbReference type="GO" id="GO:0016020">
    <property type="term" value="C:membrane"/>
    <property type="evidence" value="ECO:0007669"/>
    <property type="project" value="UniProtKB-SubCell"/>
</dbReference>
<keyword evidence="2 4" id="KW-1133">Transmembrane helix</keyword>
<dbReference type="Pfam" id="PF04145">
    <property type="entry name" value="Ctr"/>
    <property type="match status" value="1"/>
</dbReference>
<keyword evidence="4" id="KW-0406">Ion transport</keyword>
<dbReference type="InterPro" id="IPR007274">
    <property type="entry name" value="Cop_transporter"/>
</dbReference>
<evidence type="ECO:0000313" key="7">
    <source>
        <dbReference type="Proteomes" id="UP000549394"/>
    </source>
</evidence>
<accession>A0A7I8VZZ2</accession>
<feature type="transmembrane region" description="Helical" evidence="4">
    <location>
        <begin position="6"/>
        <end position="26"/>
    </location>
</feature>
<keyword evidence="7" id="KW-1185">Reference proteome</keyword>